<gene>
    <name evidence="5" type="ORF">ACFQL9_12435</name>
</gene>
<dbReference type="InterPro" id="IPR023214">
    <property type="entry name" value="HAD_sf"/>
</dbReference>
<dbReference type="EMBL" id="JBHTAH010000010">
    <property type="protein sequence ID" value="MFC7070451.1"/>
    <property type="molecule type" value="Genomic_DNA"/>
</dbReference>
<keyword evidence="3 5" id="KW-0378">Hydrolase</keyword>
<evidence type="ECO:0000256" key="4">
    <source>
        <dbReference type="ARBA" id="ARBA00022842"/>
    </source>
</evidence>
<dbReference type="Proteomes" id="UP001596461">
    <property type="component" value="Unassembled WGS sequence"/>
</dbReference>
<sequence length="210" mass="21901">MPTDTAVWFDLDGTLVRFPDYGDVLATACAAVGIDGDDAVDSFRDAYDAAFFDAFDEFAPEPYRRAAAAGLAAVDADADPVPFVAAVREAEYDAAVSPPAVRPTLSDLAARADVSVGVCTNGVGEWQRRKLRAAGVAAAVDAVVVSYDVGAHKPAPEPFARAEDLLPADHRIMIGDSEAADVAGASDRGWRGLHVAGPDEVPDAVEDALE</sequence>
<organism evidence="5 6">
    <name type="scientific">Halobaculum lipolyticum</name>
    <dbReference type="NCBI Taxonomy" id="3032001"/>
    <lineage>
        <taxon>Archaea</taxon>
        <taxon>Methanobacteriati</taxon>
        <taxon>Methanobacteriota</taxon>
        <taxon>Stenosarchaea group</taxon>
        <taxon>Halobacteria</taxon>
        <taxon>Halobacteriales</taxon>
        <taxon>Haloferacaceae</taxon>
        <taxon>Halobaculum</taxon>
    </lineage>
</organism>
<dbReference type="AlphaFoldDB" id="A0ABD5WBK3"/>
<evidence type="ECO:0000313" key="5">
    <source>
        <dbReference type="EMBL" id="MFC7070451.1"/>
    </source>
</evidence>
<reference evidence="5 6" key="1">
    <citation type="journal article" date="2019" name="Int. J. Syst. Evol. Microbiol.">
        <title>The Global Catalogue of Microorganisms (GCM) 10K type strain sequencing project: providing services to taxonomists for standard genome sequencing and annotation.</title>
        <authorList>
            <consortium name="The Broad Institute Genomics Platform"/>
            <consortium name="The Broad Institute Genome Sequencing Center for Infectious Disease"/>
            <person name="Wu L."/>
            <person name="Ma J."/>
        </authorList>
    </citation>
    <scope>NUCLEOTIDE SEQUENCE [LARGE SCALE GENOMIC DNA]</scope>
    <source>
        <strain evidence="5 6">DT31</strain>
    </source>
</reference>
<comment type="cofactor">
    <cofactor evidence="1">
        <name>Mg(2+)</name>
        <dbReference type="ChEBI" id="CHEBI:18420"/>
    </cofactor>
</comment>
<evidence type="ECO:0000256" key="2">
    <source>
        <dbReference type="ARBA" id="ARBA00007958"/>
    </source>
</evidence>
<comment type="similarity">
    <text evidence="2">Belongs to the HAD-like hydrolase superfamily.</text>
</comment>
<evidence type="ECO:0000313" key="6">
    <source>
        <dbReference type="Proteomes" id="UP001596461"/>
    </source>
</evidence>
<protein>
    <submittedName>
        <fullName evidence="5">HAD family hydrolase</fullName>
        <ecNumber evidence="5">3.1.3.-</ecNumber>
    </submittedName>
</protein>
<evidence type="ECO:0000256" key="1">
    <source>
        <dbReference type="ARBA" id="ARBA00001946"/>
    </source>
</evidence>
<dbReference type="SUPFAM" id="SSF56784">
    <property type="entry name" value="HAD-like"/>
    <property type="match status" value="1"/>
</dbReference>
<dbReference type="GO" id="GO:0019752">
    <property type="term" value="P:carboxylic acid metabolic process"/>
    <property type="evidence" value="ECO:0007669"/>
    <property type="project" value="UniProtKB-ARBA"/>
</dbReference>
<dbReference type="Gene3D" id="1.20.120.710">
    <property type="entry name" value="Haloacid dehalogenase hydrolase-like domain"/>
    <property type="match status" value="1"/>
</dbReference>
<accession>A0ABD5WBK3</accession>
<dbReference type="NCBIfam" id="TIGR01549">
    <property type="entry name" value="HAD-SF-IA-v1"/>
    <property type="match status" value="1"/>
</dbReference>
<dbReference type="PANTHER" id="PTHR46470:SF3">
    <property type="entry name" value="N-ACYLNEURAMINATE-9-PHOSPHATASE"/>
    <property type="match status" value="1"/>
</dbReference>
<dbReference type="Pfam" id="PF00702">
    <property type="entry name" value="Hydrolase"/>
    <property type="match status" value="1"/>
</dbReference>
<dbReference type="GO" id="GO:0016787">
    <property type="term" value="F:hydrolase activity"/>
    <property type="evidence" value="ECO:0007669"/>
    <property type="project" value="UniProtKB-KW"/>
</dbReference>
<dbReference type="PANTHER" id="PTHR46470">
    <property type="entry name" value="N-ACYLNEURAMINATE-9-PHOSPHATASE"/>
    <property type="match status" value="1"/>
</dbReference>
<proteinExistence type="inferred from homology"/>
<comment type="caution">
    <text evidence="5">The sequence shown here is derived from an EMBL/GenBank/DDBJ whole genome shotgun (WGS) entry which is preliminary data.</text>
</comment>
<name>A0ABD5WBK3_9EURY</name>
<dbReference type="InterPro" id="IPR051400">
    <property type="entry name" value="HAD-like_hydrolase"/>
</dbReference>
<dbReference type="EC" id="3.1.3.-" evidence="5"/>
<evidence type="ECO:0000256" key="3">
    <source>
        <dbReference type="ARBA" id="ARBA00022801"/>
    </source>
</evidence>
<keyword evidence="6" id="KW-1185">Reference proteome</keyword>
<dbReference type="SFLD" id="SFLDS00003">
    <property type="entry name" value="Haloacid_Dehalogenase"/>
    <property type="match status" value="1"/>
</dbReference>
<dbReference type="InterPro" id="IPR006439">
    <property type="entry name" value="HAD-SF_hydro_IA"/>
</dbReference>
<dbReference type="InterPro" id="IPR036412">
    <property type="entry name" value="HAD-like_sf"/>
</dbReference>
<dbReference type="GeneID" id="81125032"/>
<dbReference type="RefSeq" id="WP_284033111.1">
    <property type="nucleotide sequence ID" value="NZ_CP126154.1"/>
</dbReference>
<dbReference type="Gene3D" id="3.40.50.1000">
    <property type="entry name" value="HAD superfamily/HAD-like"/>
    <property type="match status" value="1"/>
</dbReference>
<keyword evidence="4" id="KW-0460">Magnesium</keyword>
<dbReference type="SFLD" id="SFLDG01129">
    <property type="entry name" value="C1.5:_HAD__Beta-PGM__Phosphata"/>
    <property type="match status" value="1"/>
</dbReference>